<gene>
    <name evidence="8" type="ORF">OESDEN_07084</name>
</gene>
<dbReference type="EMBL" id="KN550998">
    <property type="protein sequence ID" value="KHJ93012.1"/>
    <property type="molecule type" value="Genomic_DNA"/>
</dbReference>
<feature type="active site" description="Nucleophile" evidence="5">
    <location>
        <position position="109"/>
    </location>
</feature>
<keyword evidence="3" id="KW-0040">ANK repeat</keyword>
<evidence type="ECO:0000256" key="4">
    <source>
        <dbReference type="ARBA" id="ARBA00023098"/>
    </source>
</evidence>
<reference evidence="8 9" key="1">
    <citation type="submission" date="2014-03" db="EMBL/GenBank/DDBJ databases">
        <title>Draft genome of the hookworm Oesophagostomum dentatum.</title>
        <authorList>
            <person name="Mitreva M."/>
        </authorList>
    </citation>
    <scope>NUCLEOTIDE SEQUENCE [LARGE SCALE GENOMIC DNA]</scope>
    <source>
        <strain evidence="8 9">OD-Hann</strain>
    </source>
</reference>
<dbReference type="GO" id="GO:2000304">
    <property type="term" value="P:positive regulation of ceramide biosynthetic process"/>
    <property type="evidence" value="ECO:0007669"/>
    <property type="project" value="TreeGrafter"/>
</dbReference>
<evidence type="ECO:0000256" key="6">
    <source>
        <dbReference type="SAM" id="Coils"/>
    </source>
</evidence>
<dbReference type="Pfam" id="PF01734">
    <property type="entry name" value="Patatin"/>
    <property type="match status" value="1"/>
</dbReference>
<feature type="short sequence motif" description="GXSXG" evidence="5">
    <location>
        <begin position="107"/>
        <end position="111"/>
    </location>
</feature>
<dbReference type="GO" id="GO:0052816">
    <property type="term" value="F:long-chain fatty acyl-CoA hydrolase activity"/>
    <property type="evidence" value="ECO:0007669"/>
    <property type="project" value="TreeGrafter"/>
</dbReference>
<evidence type="ECO:0000256" key="5">
    <source>
        <dbReference type="PROSITE-ProRule" id="PRU01161"/>
    </source>
</evidence>
<dbReference type="InterPro" id="IPR047148">
    <property type="entry name" value="PLPL9"/>
</dbReference>
<dbReference type="SUPFAM" id="SSF52151">
    <property type="entry name" value="FabD/lysophospholipase-like"/>
    <property type="match status" value="1"/>
</dbReference>
<feature type="short sequence motif" description="DGA/G" evidence="5">
    <location>
        <begin position="241"/>
        <end position="243"/>
    </location>
</feature>
<dbReference type="PROSITE" id="PS51635">
    <property type="entry name" value="PNPLA"/>
    <property type="match status" value="1"/>
</dbReference>
<proteinExistence type="predicted"/>
<evidence type="ECO:0000259" key="7">
    <source>
        <dbReference type="PROSITE" id="PS51635"/>
    </source>
</evidence>
<name>A0A0B1TB34_OESDE</name>
<dbReference type="InterPro" id="IPR002641">
    <property type="entry name" value="PNPLA_dom"/>
</dbReference>
<keyword evidence="9" id="KW-1185">Reference proteome</keyword>
<feature type="domain" description="PNPLA" evidence="7">
    <location>
        <begin position="71"/>
        <end position="254"/>
    </location>
</feature>
<keyword evidence="2 5" id="KW-0378">Hydrolase</keyword>
<comment type="caution">
    <text evidence="5">Lacks conserved residue(s) required for the propagation of feature annotation.</text>
</comment>
<dbReference type="PANTHER" id="PTHR24139">
    <property type="entry name" value="CALCIUM-INDEPENDENT PHOSPHOLIPASE A2"/>
    <property type="match status" value="1"/>
</dbReference>
<evidence type="ECO:0000313" key="9">
    <source>
        <dbReference type="Proteomes" id="UP000053660"/>
    </source>
</evidence>
<organism evidence="8 9">
    <name type="scientific">Oesophagostomum dentatum</name>
    <name type="common">Nodular worm</name>
    <dbReference type="NCBI Taxonomy" id="61180"/>
    <lineage>
        <taxon>Eukaryota</taxon>
        <taxon>Metazoa</taxon>
        <taxon>Ecdysozoa</taxon>
        <taxon>Nematoda</taxon>
        <taxon>Chromadorea</taxon>
        <taxon>Rhabditida</taxon>
        <taxon>Rhabditina</taxon>
        <taxon>Rhabditomorpha</taxon>
        <taxon>Strongyloidea</taxon>
        <taxon>Strongylidae</taxon>
        <taxon>Oesophagostomum</taxon>
    </lineage>
</organism>
<keyword evidence="4 5" id="KW-0443">Lipid metabolism</keyword>
<dbReference type="Proteomes" id="UP000053660">
    <property type="component" value="Unassembled WGS sequence"/>
</dbReference>
<keyword evidence="1" id="KW-0677">Repeat</keyword>
<evidence type="ECO:0000313" key="8">
    <source>
        <dbReference type="EMBL" id="KHJ93012.1"/>
    </source>
</evidence>
<dbReference type="InterPro" id="IPR016035">
    <property type="entry name" value="Acyl_Trfase/lysoPLipase"/>
</dbReference>
<dbReference type="GO" id="GO:0047499">
    <property type="term" value="F:calcium-independent phospholipase A2 activity"/>
    <property type="evidence" value="ECO:0007669"/>
    <property type="project" value="InterPro"/>
</dbReference>
<dbReference type="GO" id="GO:0016042">
    <property type="term" value="P:lipid catabolic process"/>
    <property type="evidence" value="ECO:0007669"/>
    <property type="project" value="UniProtKB-UniRule"/>
</dbReference>
<evidence type="ECO:0000256" key="1">
    <source>
        <dbReference type="ARBA" id="ARBA00022737"/>
    </source>
</evidence>
<evidence type="ECO:0000256" key="3">
    <source>
        <dbReference type="ARBA" id="ARBA00023043"/>
    </source>
</evidence>
<dbReference type="PANTHER" id="PTHR24139:SF34">
    <property type="entry name" value="85_88 KDA CALCIUM-INDEPENDENT PHOSPHOLIPASE A2"/>
    <property type="match status" value="1"/>
</dbReference>
<feature type="active site" description="Proton acceptor" evidence="5">
    <location>
        <position position="241"/>
    </location>
</feature>
<dbReference type="AlphaFoldDB" id="A0A0B1TB34"/>
<sequence length="413" mass="46145">MVVVLVSPVRIWEVKNKAGLTAEDLTTEKRIKEDLQSLKKEEVRVEDEITRWNDKLIRNATDWKKNGKVLLALDGGGIKSLVIAQILLCLEYEMGVDLVTRLDWIAGTSSGGIAALMLGDGKPLKEARRFFLDYRFRVFCGNKVKVPKHSSRGLDEAAKVLFGDRYMGALPKNGPRVIVTVADTRRTPANLVLLRSFAPKIPDRLREHFDYLDPDKILMWKAARCTCAAPFYFDSYNGLSDGGLVANNPTQALMADFLRTTRLEKEYSSSSEREMYPSMACVISVGTGSGPAESTDGIDVNFNAISNKKNPLQIARGFMNVVNSAKNMFQILCTSSSGQPVRYSREWCHSLDVPFFRLSPQLQKDVQLDNTNLGTLIEMLWETEAARITKNVFFAVSDFFLEIEPAVTPKIAG</sequence>
<dbReference type="OrthoDB" id="10021675at2759"/>
<keyword evidence="5" id="KW-0442">Lipid degradation</keyword>
<dbReference type="Gene3D" id="3.40.1090.10">
    <property type="entry name" value="Cytosolic phospholipase A2 catalytic domain"/>
    <property type="match status" value="1"/>
</dbReference>
<dbReference type="GO" id="GO:0005739">
    <property type="term" value="C:mitochondrion"/>
    <property type="evidence" value="ECO:0007669"/>
    <property type="project" value="TreeGrafter"/>
</dbReference>
<evidence type="ECO:0000256" key="2">
    <source>
        <dbReference type="ARBA" id="ARBA00022801"/>
    </source>
</evidence>
<protein>
    <submittedName>
        <fullName evidence="8">Phospholipase, patatin family</fullName>
    </submittedName>
</protein>
<feature type="coiled-coil region" evidence="6">
    <location>
        <begin position="28"/>
        <end position="55"/>
    </location>
</feature>
<accession>A0A0B1TB34</accession>
<keyword evidence="6" id="KW-0175">Coiled coil</keyword>